<feature type="compositionally biased region" description="Pro residues" evidence="1">
    <location>
        <begin position="146"/>
        <end position="156"/>
    </location>
</feature>
<dbReference type="Proteomes" id="UP001187221">
    <property type="component" value="Unassembled WGS sequence"/>
</dbReference>
<dbReference type="InterPro" id="IPR038530">
    <property type="entry name" value="NiFe-hyd_HybE_sf"/>
</dbReference>
<dbReference type="NCBIfam" id="TIGR03993">
    <property type="entry name" value="hydrog_HybE"/>
    <property type="match status" value="1"/>
</dbReference>
<evidence type="ECO:0000313" key="3">
    <source>
        <dbReference type="Proteomes" id="UP001187221"/>
    </source>
</evidence>
<dbReference type="EMBL" id="BTFW01000001">
    <property type="protein sequence ID" value="GMM59374.1"/>
    <property type="molecule type" value="Genomic_DNA"/>
</dbReference>
<dbReference type="Pfam" id="PF11939">
    <property type="entry name" value="NiFe-hyd_HybE"/>
    <property type="match status" value="1"/>
</dbReference>
<dbReference type="RefSeq" id="WP_317973232.1">
    <property type="nucleotide sequence ID" value="NZ_BTFW01000001.1"/>
</dbReference>
<protein>
    <recommendedName>
        <fullName evidence="4">[NiFe]-hydrogenase assembly, chaperone, HybE</fullName>
    </recommendedName>
</protein>
<dbReference type="Gene3D" id="3.30.1460.40">
    <property type="entry name" value="[NiFe]-hydrogenase assembly chaperone, HybE"/>
    <property type="match status" value="1"/>
</dbReference>
<reference evidence="2 3" key="1">
    <citation type="submission" date="2023-06" db="EMBL/GenBank/DDBJ databases">
        <title>Draft genome sequence of Novosphingobium sp. strain IK01.</title>
        <authorList>
            <person name="Hatamoto M."/>
            <person name="Ikarashi T."/>
            <person name="Yamaguchi T."/>
        </authorList>
    </citation>
    <scope>NUCLEOTIDE SEQUENCE [LARGE SCALE GENOMIC DNA]</scope>
    <source>
        <strain evidence="2 3">IK01</strain>
    </source>
</reference>
<keyword evidence="3" id="KW-1185">Reference proteome</keyword>
<feature type="region of interest" description="Disordered" evidence="1">
    <location>
        <begin position="143"/>
        <end position="180"/>
    </location>
</feature>
<proteinExistence type="predicted"/>
<evidence type="ECO:0008006" key="4">
    <source>
        <dbReference type="Google" id="ProtNLM"/>
    </source>
</evidence>
<evidence type="ECO:0000256" key="1">
    <source>
        <dbReference type="SAM" id="MobiDB-lite"/>
    </source>
</evidence>
<gene>
    <name evidence="2" type="ORF">NUTIK01_01510</name>
</gene>
<comment type="caution">
    <text evidence="2">The sequence shown here is derived from an EMBL/GenBank/DDBJ whole genome shotgun (WGS) entry which is preliminary data.</text>
</comment>
<evidence type="ECO:0000313" key="2">
    <source>
        <dbReference type="EMBL" id="GMM59374.1"/>
    </source>
</evidence>
<accession>A0ABQ6P489</accession>
<organism evidence="2 3">
    <name type="scientific">Novosphingobium pituita</name>
    <dbReference type="NCBI Taxonomy" id="3056842"/>
    <lineage>
        <taxon>Bacteria</taxon>
        <taxon>Pseudomonadati</taxon>
        <taxon>Pseudomonadota</taxon>
        <taxon>Alphaproteobacteria</taxon>
        <taxon>Sphingomonadales</taxon>
        <taxon>Sphingomonadaceae</taxon>
        <taxon>Novosphingobium</taxon>
    </lineage>
</organism>
<dbReference type="InterPro" id="IPR023994">
    <property type="entry name" value="NiFe-hyd_HybE"/>
</dbReference>
<name>A0ABQ6P489_9SPHN</name>
<sequence>MSLPAALSSHRDDAARLSELTARVERVFTMIATVRMAGIPVLNPALGVALCGLETFGGHDVGVLVTPWFMNIMAFPLGAPEPVRVGTKRDLVLPSGAYEAIAGFEDELGPYWMVSLFSPMDAFETMEAALATAQAAMVEIMTAPEPEAPPPPPSLPTRPVSRRGLFGWARGDGDNGEAAA</sequence>